<organism evidence="1 2">
    <name type="scientific">Glossina pallidipes</name>
    <name type="common">Tsetse fly</name>
    <dbReference type="NCBI Taxonomy" id="7398"/>
    <lineage>
        <taxon>Eukaryota</taxon>
        <taxon>Metazoa</taxon>
        <taxon>Ecdysozoa</taxon>
        <taxon>Arthropoda</taxon>
        <taxon>Hexapoda</taxon>
        <taxon>Insecta</taxon>
        <taxon>Pterygota</taxon>
        <taxon>Neoptera</taxon>
        <taxon>Endopterygota</taxon>
        <taxon>Diptera</taxon>
        <taxon>Brachycera</taxon>
        <taxon>Muscomorpha</taxon>
        <taxon>Hippoboscoidea</taxon>
        <taxon>Glossinidae</taxon>
        <taxon>Glossina</taxon>
    </lineage>
</organism>
<proteinExistence type="predicted"/>
<name>A0A1B0A6R4_GLOPL</name>
<sequence>MVNDVDSSPTISNDTMDYTPNILINEAECMQASCTADGGASHMLCNQSSGLFEGTTLFKVLNSKTPSSGNKNDWFLLQAKGNGTDNNRIPKNNKLSKVVLYCLDGAITGEAKATLIMLNFKCSGVK</sequence>
<reference evidence="2" key="1">
    <citation type="submission" date="2014-03" db="EMBL/GenBank/DDBJ databases">
        <authorList>
            <person name="Aksoy S."/>
            <person name="Warren W."/>
            <person name="Wilson R.K."/>
        </authorList>
    </citation>
    <scope>NUCLEOTIDE SEQUENCE [LARGE SCALE GENOMIC DNA]</scope>
    <source>
        <strain evidence="2">IAEA</strain>
    </source>
</reference>
<accession>A0A1B0A6R4</accession>
<dbReference type="EnsemblMetazoa" id="GPAI036049-RA">
    <property type="protein sequence ID" value="GPAI036049-PA"/>
    <property type="gene ID" value="GPAI036049"/>
</dbReference>
<dbReference type="Proteomes" id="UP000092445">
    <property type="component" value="Unassembled WGS sequence"/>
</dbReference>
<protein>
    <submittedName>
        <fullName evidence="1">Uncharacterized protein</fullName>
    </submittedName>
</protein>
<keyword evidence="2" id="KW-1185">Reference proteome</keyword>
<dbReference type="VEuPathDB" id="VectorBase:GPAI036049"/>
<evidence type="ECO:0000313" key="2">
    <source>
        <dbReference type="Proteomes" id="UP000092445"/>
    </source>
</evidence>
<reference evidence="1" key="2">
    <citation type="submission" date="2020-05" db="UniProtKB">
        <authorList>
            <consortium name="EnsemblMetazoa"/>
        </authorList>
    </citation>
    <scope>IDENTIFICATION</scope>
    <source>
        <strain evidence="1">IAEA</strain>
    </source>
</reference>
<dbReference type="AlphaFoldDB" id="A0A1B0A6R4"/>
<evidence type="ECO:0000313" key="1">
    <source>
        <dbReference type="EnsemblMetazoa" id="GPAI036049-PA"/>
    </source>
</evidence>